<keyword evidence="2" id="KW-1185">Reference proteome</keyword>
<evidence type="ECO:0000313" key="2">
    <source>
        <dbReference type="Proteomes" id="UP000199423"/>
    </source>
</evidence>
<dbReference type="STRING" id="51670.SAMN04488557_0920"/>
<dbReference type="AlphaFoldDB" id="A0A1I7N0H8"/>
<name>A0A1I7N0H8_9HYPH</name>
<proteinExistence type="predicted"/>
<sequence length="128" mass="14446">MNALAQRRHRVFAFPDYCNATPPDAGQIARVRLNRFGIDSSQTVQDQAIVLLEEAETKPFNNLKEANRPRLLRPSSNLVMCPGIRYLHPYAKEDVFCPTVNLPNRVGANCLQLESNRCRVFGSDGFAR</sequence>
<reference evidence="2" key="1">
    <citation type="submission" date="2016-10" db="EMBL/GenBank/DDBJ databases">
        <authorList>
            <person name="Varghese N."/>
            <person name="Submissions S."/>
        </authorList>
    </citation>
    <scope>NUCLEOTIDE SEQUENCE [LARGE SCALE GENOMIC DNA]</scope>
    <source>
        <strain evidence="2">DSM 1565</strain>
    </source>
</reference>
<dbReference type="Proteomes" id="UP000199423">
    <property type="component" value="Unassembled WGS sequence"/>
</dbReference>
<accession>A0A1I7N0H8</accession>
<dbReference type="EMBL" id="FPCH01000001">
    <property type="protein sequence ID" value="SFV28076.1"/>
    <property type="molecule type" value="Genomic_DNA"/>
</dbReference>
<evidence type="ECO:0000313" key="1">
    <source>
        <dbReference type="EMBL" id="SFV28076.1"/>
    </source>
</evidence>
<gene>
    <name evidence="1" type="ORF">SAMN04488557_0920</name>
</gene>
<protein>
    <submittedName>
        <fullName evidence="1">Uncharacterized protein</fullName>
    </submittedName>
</protein>
<organism evidence="1 2">
    <name type="scientific">Hyphomicrobium facile</name>
    <dbReference type="NCBI Taxonomy" id="51670"/>
    <lineage>
        <taxon>Bacteria</taxon>
        <taxon>Pseudomonadati</taxon>
        <taxon>Pseudomonadota</taxon>
        <taxon>Alphaproteobacteria</taxon>
        <taxon>Hyphomicrobiales</taxon>
        <taxon>Hyphomicrobiaceae</taxon>
        <taxon>Hyphomicrobium</taxon>
    </lineage>
</organism>